<gene>
    <name evidence="1" type="ORF">PPTG_20745</name>
</gene>
<reference evidence="2" key="1">
    <citation type="submission" date="2011-12" db="EMBL/GenBank/DDBJ databases">
        <authorList>
            <consortium name="The Broad Institute Genome Sequencing Platform"/>
            <person name="Russ C."/>
            <person name="Tyler B."/>
            <person name="Panabieres F."/>
            <person name="Shan W."/>
            <person name="Tripathy S."/>
            <person name="Grunwald N."/>
            <person name="Machado M."/>
            <person name="Young S.K."/>
            <person name="Zeng Q."/>
            <person name="Gargeya S."/>
            <person name="Fitzgerald M."/>
            <person name="Haas B."/>
            <person name="Abouelleil A."/>
            <person name="Alvarado L."/>
            <person name="Arachchi H.M."/>
            <person name="Berlin A."/>
            <person name="Chapman S.B."/>
            <person name="Gearin G."/>
            <person name="Goldberg J."/>
            <person name="Griggs A."/>
            <person name="Gujja S."/>
            <person name="Hansen M."/>
            <person name="Heiman D."/>
            <person name="Howarth C."/>
            <person name="Larimer J."/>
            <person name="Lui A."/>
            <person name="MacDonald P.J.P."/>
            <person name="McCowen C."/>
            <person name="Montmayeur A."/>
            <person name="Murphy C."/>
            <person name="Neiman D."/>
            <person name="Pearson M."/>
            <person name="Priest M."/>
            <person name="Roberts A."/>
            <person name="Saif S."/>
            <person name="Shea T."/>
            <person name="Sisk P."/>
            <person name="Stolte C."/>
            <person name="Sykes S."/>
            <person name="Wortman J."/>
            <person name="Nusbaum C."/>
            <person name="Birren B."/>
        </authorList>
    </citation>
    <scope>NUCLEOTIDE SEQUENCE [LARGE SCALE GENOMIC DNA]</scope>
    <source>
        <strain evidence="2">INRA-310</strain>
    </source>
</reference>
<reference evidence="1 2" key="2">
    <citation type="submission" date="2013-11" db="EMBL/GenBank/DDBJ databases">
        <title>The Genome Sequence of Phytophthora parasitica INRA-310.</title>
        <authorList>
            <consortium name="The Broad Institute Genomics Platform"/>
            <person name="Russ C."/>
            <person name="Tyler B."/>
            <person name="Panabieres F."/>
            <person name="Shan W."/>
            <person name="Tripathy S."/>
            <person name="Grunwald N."/>
            <person name="Machado M."/>
            <person name="Johnson C.S."/>
            <person name="Arredondo F."/>
            <person name="Hong C."/>
            <person name="Coffey M."/>
            <person name="Young S.K."/>
            <person name="Zeng Q."/>
            <person name="Gargeya S."/>
            <person name="Fitzgerald M."/>
            <person name="Abouelleil A."/>
            <person name="Alvarado L."/>
            <person name="Chapman S.B."/>
            <person name="Gainer-Dewar J."/>
            <person name="Goldberg J."/>
            <person name="Griggs A."/>
            <person name="Gujja S."/>
            <person name="Hansen M."/>
            <person name="Howarth C."/>
            <person name="Imamovic A."/>
            <person name="Ireland A."/>
            <person name="Larimer J."/>
            <person name="McCowan C."/>
            <person name="Murphy C."/>
            <person name="Pearson M."/>
            <person name="Poon T.W."/>
            <person name="Priest M."/>
            <person name="Roberts A."/>
            <person name="Saif S."/>
            <person name="Shea T."/>
            <person name="Sykes S."/>
            <person name="Wortman J."/>
            <person name="Nusbaum C."/>
            <person name="Birren B."/>
        </authorList>
    </citation>
    <scope>NUCLEOTIDE SEQUENCE [LARGE SCALE GENOMIC DNA]</scope>
    <source>
        <strain evidence="1 2">INRA-310</strain>
    </source>
</reference>
<dbReference type="VEuPathDB" id="FungiDB:PPTG_20745"/>
<dbReference type="GeneID" id="20189344"/>
<name>W2RH74_PHYN3</name>
<sequence>MEGVTISLKKLCSYLSSINVMTNAVDLLQSHQLNQDLDTVSHTGIKFKSMWKECSRRFSTAEEECKLSGSHDEFWEFVTRPHMTRKEIYQFNGKPSNTVGPQDICRNVPCGSILGIS</sequence>
<accession>W2RH74</accession>
<evidence type="ECO:0000313" key="2">
    <source>
        <dbReference type="Proteomes" id="UP000018817"/>
    </source>
</evidence>
<proteinExistence type="predicted"/>
<protein>
    <submittedName>
        <fullName evidence="1">Uncharacterized protein</fullName>
    </submittedName>
</protein>
<dbReference type="AlphaFoldDB" id="W2RH74"/>
<dbReference type="Proteomes" id="UP000018817">
    <property type="component" value="Unassembled WGS sequence"/>
</dbReference>
<evidence type="ECO:0000313" key="1">
    <source>
        <dbReference type="EMBL" id="ETN24009.1"/>
    </source>
</evidence>
<organism evidence="1 2">
    <name type="scientific">Phytophthora nicotianae (strain INRA-310)</name>
    <name type="common">Phytophthora parasitica</name>
    <dbReference type="NCBI Taxonomy" id="761204"/>
    <lineage>
        <taxon>Eukaryota</taxon>
        <taxon>Sar</taxon>
        <taxon>Stramenopiles</taxon>
        <taxon>Oomycota</taxon>
        <taxon>Peronosporomycetes</taxon>
        <taxon>Peronosporales</taxon>
        <taxon>Peronosporaceae</taxon>
        <taxon>Phytophthora</taxon>
    </lineage>
</organism>
<dbReference type="EMBL" id="KI669561">
    <property type="protein sequence ID" value="ETN24009.1"/>
    <property type="molecule type" value="Genomic_DNA"/>
</dbReference>
<dbReference type="RefSeq" id="XP_008891191.1">
    <property type="nucleotide sequence ID" value="XM_008892943.1"/>
</dbReference>